<dbReference type="Proteomes" id="UP001519654">
    <property type="component" value="Unassembled WGS sequence"/>
</dbReference>
<organism evidence="1 2">
    <name type="scientific">Paractinoplanes bogorensis</name>
    <dbReference type="NCBI Taxonomy" id="1610840"/>
    <lineage>
        <taxon>Bacteria</taxon>
        <taxon>Bacillati</taxon>
        <taxon>Actinomycetota</taxon>
        <taxon>Actinomycetes</taxon>
        <taxon>Micromonosporales</taxon>
        <taxon>Micromonosporaceae</taxon>
        <taxon>Paractinoplanes</taxon>
    </lineage>
</organism>
<dbReference type="SUPFAM" id="SSF55729">
    <property type="entry name" value="Acyl-CoA N-acyltransferases (Nat)"/>
    <property type="match status" value="1"/>
</dbReference>
<evidence type="ECO:0000313" key="2">
    <source>
        <dbReference type="Proteomes" id="UP001519654"/>
    </source>
</evidence>
<gene>
    <name evidence="1" type="ORF">KOI35_40315</name>
</gene>
<protein>
    <submittedName>
        <fullName evidence="1">GNAT family N-acetyltransferase</fullName>
    </submittedName>
</protein>
<sequence length="279" mass="30632">MAYDLSPAEIARRCVVALAAHSTRGRFTALAVGPDDPMADVARTVERQVFEAAFGNDAATMAREYGHHDPHSLHFLVLDRETGRPAGAGRVIEGGGKTLDDAPDHIGRDLSDIVEAHGLHDGGKIWDFATVGVLPEYRRGLVVSSLLYRTFLQAGKRANVKHIVVMLDHRAHRNLMLLGAPLVPMAGSEPFEYLGSASTRALYVPFADLEPAIAEQGRRLRRPVGSFAGEIRGWGLKRLLTRRVAARVSEQVATGEGLNEHIVMPGLERRRFRGRKARR</sequence>
<evidence type="ECO:0000313" key="1">
    <source>
        <dbReference type="EMBL" id="MBU2669772.1"/>
    </source>
</evidence>
<dbReference type="InterPro" id="IPR016181">
    <property type="entry name" value="Acyl_CoA_acyltransferase"/>
</dbReference>
<dbReference type="EMBL" id="JAHKKG010000016">
    <property type="protein sequence ID" value="MBU2669772.1"/>
    <property type="molecule type" value="Genomic_DNA"/>
</dbReference>
<proteinExistence type="predicted"/>
<dbReference type="Gene3D" id="3.40.630.30">
    <property type="match status" value="1"/>
</dbReference>
<dbReference type="RefSeq" id="WP_215794827.1">
    <property type="nucleotide sequence ID" value="NZ_JAHKKG010000016.1"/>
</dbReference>
<accession>A0ABS5Z255</accession>
<keyword evidence="2" id="KW-1185">Reference proteome</keyword>
<reference evidence="1 2" key="1">
    <citation type="submission" date="2021-06" db="EMBL/GenBank/DDBJ databases">
        <title>Actinoplanes lichenicola sp. nov., and Actinoplanes ovalisporus sp. nov., isolated from lichen in Thailand.</title>
        <authorList>
            <person name="Saeng-In P."/>
            <person name="Kanchanasin P."/>
            <person name="Yuki M."/>
            <person name="Kudo T."/>
            <person name="Ohkuma M."/>
            <person name="Phongsopitanun W."/>
            <person name="Tanasupawat S."/>
        </authorList>
    </citation>
    <scope>NUCLEOTIDE SEQUENCE [LARGE SCALE GENOMIC DNA]</scope>
    <source>
        <strain evidence="1 2">NBRC 110975</strain>
    </source>
</reference>
<name>A0ABS5Z255_9ACTN</name>
<comment type="caution">
    <text evidence="1">The sequence shown here is derived from an EMBL/GenBank/DDBJ whole genome shotgun (WGS) entry which is preliminary data.</text>
</comment>